<dbReference type="PANTHER" id="PTHR24286">
    <property type="entry name" value="CYTOCHROME P450 26"/>
    <property type="match status" value="1"/>
</dbReference>
<dbReference type="GO" id="GO:0031408">
    <property type="term" value="P:oxylipin biosynthetic process"/>
    <property type="evidence" value="ECO:0007669"/>
    <property type="project" value="UniProtKB-KW"/>
</dbReference>
<accession>A0ABD1TJD6</accession>
<evidence type="ECO:0000313" key="11">
    <source>
        <dbReference type="Proteomes" id="UP001604336"/>
    </source>
</evidence>
<evidence type="ECO:0000256" key="6">
    <source>
        <dbReference type="ARBA" id="ARBA00023004"/>
    </source>
</evidence>
<keyword evidence="2" id="KW-0444">Lipid biosynthesis</keyword>
<name>A0ABD1TJD6_9LAMI</name>
<evidence type="ECO:0000256" key="5">
    <source>
        <dbReference type="ARBA" id="ARBA00022832"/>
    </source>
</evidence>
<dbReference type="GO" id="GO:0006633">
    <property type="term" value="P:fatty acid biosynthetic process"/>
    <property type="evidence" value="ECO:0007669"/>
    <property type="project" value="UniProtKB-KW"/>
</dbReference>
<evidence type="ECO:0000256" key="3">
    <source>
        <dbReference type="ARBA" id="ARBA00022723"/>
    </source>
</evidence>
<evidence type="ECO:0000313" key="10">
    <source>
        <dbReference type="EMBL" id="KAL2512848.1"/>
    </source>
</evidence>
<protein>
    <submittedName>
        <fullName evidence="10">Allene oxide synthase</fullName>
    </submittedName>
</protein>
<keyword evidence="9" id="KW-0456">Lyase</keyword>
<dbReference type="PANTHER" id="PTHR24286:SF255">
    <property type="entry name" value="ALLENE OXIDE SYNTHASE, CHLOROPLASTIC"/>
    <property type="match status" value="1"/>
</dbReference>
<keyword evidence="3" id="KW-0479">Metal-binding</keyword>
<evidence type="ECO:0000256" key="1">
    <source>
        <dbReference type="ARBA" id="ARBA00010617"/>
    </source>
</evidence>
<evidence type="ECO:0000256" key="8">
    <source>
        <dbReference type="ARBA" id="ARBA00023160"/>
    </source>
</evidence>
<dbReference type="EMBL" id="JBFOLK010000005">
    <property type="protein sequence ID" value="KAL2512848.1"/>
    <property type="molecule type" value="Genomic_DNA"/>
</dbReference>
<dbReference type="GO" id="GO:0046872">
    <property type="term" value="F:metal ion binding"/>
    <property type="evidence" value="ECO:0007669"/>
    <property type="project" value="UniProtKB-KW"/>
</dbReference>
<organism evidence="10 11">
    <name type="scientific">Abeliophyllum distichum</name>
    <dbReference type="NCBI Taxonomy" id="126358"/>
    <lineage>
        <taxon>Eukaryota</taxon>
        <taxon>Viridiplantae</taxon>
        <taxon>Streptophyta</taxon>
        <taxon>Embryophyta</taxon>
        <taxon>Tracheophyta</taxon>
        <taxon>Spermatophyta</taxon>
        <taxon>Magnoliopsida</taxon>
        <taxon>eudicotyledons</taxon>
        <taxon>Gunneridae</taxon>
        <taxon>Pentapetalae</taxon>
        <taxon>asterids</taxon>
        <taxon>lamiids</taxon>
        <taxon>Lamiales</taxon>
        <taxon>Oleaceae</taxon>
        <taxon>Forsythieae</taxon>
        <taxon>Abeliophyllum</taxon>
    </lineage>
</organism>
<evidence type="ECO:0000256" key="9">
    <source>
        <dbReference type="ARBA" id="ARBA00023239"/>
    </source>
</evidence>
<keyword evidence="5" id="KW-0276">Fatty acid metabolism</keyword>
<proteinExistence type="inferred from homology"/>
<dbReference type="Proteomes" id="UP001604336">
    <property type="component" value="Unassembled WGS sequence"/>
</dbReference>
<keyword evidence="8" id="KW-0275">Fatty acid biosynthesis</keyword>
<dbReference type="InterPro" id="IPR036396">
    <property type="entry name" value="Cyt_P450_sf"/>
</dbReference>
<evidence type="ECO:0000256" key="2">
    <source>
        <dbReference type="ARBA" id="ARBA00022516"/>
    </source>
</evidence>
<sequence length="118" mass="13715">MGAMERMPLMKSVVYEALRIEPPVASQYAKAKRDFVIESHDAAFRIKEGKILFGFQPFATKDLRIFHRPEEFLPGRFVGENREKLLKHVVWSNRLEMERSTMVVLDEGVGWGKMIFLS</sequence>
<dbReference type="InterPro" id="IPR001128">
    <property type="entry name" value="Cyt_P450"/>
</dbReference>
<keyword evidence="6" id="KW-0408">Iron</keyword>
<evidence type="ECO:0000256" key="4">
    <source>
        <dbReference type="ARBA" id="ARBA00022767"/>
    </source>
</evidence>
<dbReference type="Gene3D" id="1.10.630.10">
    <property type="entry name" value="Cytochrome P450"/>
    <property type="match status" value="1"/>
</dbReference>
<reference evidence="11" key="1">
    <citation type="submission" date="2024-07" db="EMBL/GenBank/DDBJ databases">
        <title>Two chromosome-level genome assemblies of Korean endemic species Abeliophyllum distichum and Forsythia ovata (Oleaceae).</title>
        <authorList>
            <person name="Jang H."/>
        </authorList>
    </citation>
    <scope>NUCLEOTIDE SEQUENCE [LARGE SCALE GENOMIC DNA]</scope>
</reference>
<dbReference type="GO" id="GO:0016829">
    <property type="term" value="F:lyase activity"/>
    <property type="evidence" value="ECO:0007669"/>
    <property type="project" value="UniProtKB-KW"/>
</dbReference>
<comment type="caution">
    <text evidence="10">The sequence shown here is derived from an EMBL/GenBank/DDBJ whole genome shotgun (WGS) entry which is preliminary data.</text>
</comment>
<evidence type="ECO:0000256" key="7">
    <source>
        <dbReference type="ARBA" id="ARBA00023098"/>
    </source>
</evidence>
<comment type="similarity">
    <text evidence="1">Belongs to the cytochrome P450 family.</text>
</comment>
<dbReference type="Pfam" id="PF00067">
    <property type="entry name" value="p450"/>
    <property type="match status" value="1"/>
</dbReference>
<gene>
    <name evidence="10" type="ORF">Adt_18448</name>
</gene>
<dbReference type="SUPFAM" id="SSF48264">
    <property type="entry name" value="Cytochrome P450"/>
    <property type="match status" value="1"/>
</dbReference>
<dbReference type="AlphaFoldDB" id="A0ABD1TJD6"/>
<keyword evidence="11" id="KW-1185">Reference proteome</keyword>
<keyword evidence="4" id="KW-0925">Oxylipin biosynthesis</keyword>
<keyword evidence="7" id="KW-0443">Lipid metabolism</keyword>